<dbReference type="PROSITE" id="PS50297">
    <property type="entry name" value="ANK_REP_REGION"/>
    <property type="match status" value="1"/>
</dbReference>
<dbReference type="OrthoDB" id="1577640at2759"/>
<dbReference type="Pfam" id="PF24883">
    <property type="entry name" value="NPHP3_N"/>
    <property type="match status" value="1"/>
</dbReference>
<proteinExistence type="predicted"/>
<accession>A0A7C8ID91</accession>
<dbReference type="Gene3D" id="1.25.40.20">
    <property type="entry name" value="Ankyrin repeat-containing domain"/>
    <property type="match status" value="1"/>
</dbReference>
<dbReference type="InterPro" id="IPR056884">
    <property type="entry name" value="NPHP3-like_N"/>
</dbReference>
<dbReference type="PANTHER" id="PTHR10039:SF16">
    <property type="entry name" value="GPI INOSITOL-DEACYLASE"/>
    <property type="match status" value="1"/>
</dbReference>
<dbReference type="Proteomes" id="UP000481861">
    <property type="component" value="Unassembled WGS sequence"/>
</dbReference>
<dbReference type="Pfam" id="PF13637">
    <property type="entry name" value="Ank_4"/>
    <property type="match status" value="1"/>
</dbReference>
<dbReference type="InterPro" id="IPR027417">
    <property type="entry name" value="P-loop_NTPase"/>
</dbReference>
<name>A0A7C8ID91_9PLEO</name>
<dbReference type="AlphaFoldDB" id="A0A7C8ID91"/>
<evidence type="ECO:0000256" key="2">
    <source>
        <dbReference type="PROSITE-ProRule" id="PRU00023"/>
    </source>
</evidence>
<dbReference type="Gene3D" id="3.40.50.300">
    <property type="entry name" value="P-loop containing nucleotide triphosphate hydrolases"/>
    <property type="match status" value="1"/>
</dbReference>
<dbReference type="SUPFAM" id="SSF52540">
    <property type="entry name" value="P-loop containing nucleoside triphosphate hydrolases"/>
    <property type="match status" value="1"/>
</dbReference>
<gene>
    <name evidence="4" type="ORF">BDV95DRAFT_604403</name>
</gene>
<evidence type="ECO:0000313" key="4">
    <source>
        <dbReference type="EMBL" id="KAF2874211.1"/>
    </source>
</evidence>
<feature type="repeat" description="ANK" evidence="2">
    <location>
        <begin position="752"/>
        <end position="784"/>
    </location>
</feature>
<dbReference type="InterPro" id="IPR036770">
    <property type="entry name" value="Ankyrin_rpt-contain_sf"/>
</dbReference>
<dbReference type="SMART" id="SM00248">
    <property type="entry name" value="ANK"/>
    <property type="match status" value="9"/>
</dbReference>
<sequence>MWLFGLPGCGKSILCSSVVDDVQEHCRDDPDWVMAYFYFDFNDAEFQDPDAMIKSLITQLFRYSIQTSVEVDKHYDSCEKGRLKPSPTAALDILRLLIEEHPGTYIVLDALDECKQRDDLLRVLSTMLQWNAASLHLLVTSREEPEIVEALESLVAKKNAICLQNNDVEKDVQVYIQDRLGKWEKHRKMHQEIETKLCKHAEGITAQVNNVLKTLPTTLDETYERILMSFPDIHQEYALRMLHWLTFSKRPMRLREIAEVIAINRDNEPAFDEDDKLEDPLDALMICGSLFTVIPLEEEAIRYNPFGFGADNTDEIDADVSIVEQRARAHHQIVLSHQSVKEYLITDRIGSSPASRYRLSPLESHTMLAKTCIAYLMEVPHRGLQRNEITRKFALTRYAAESWFLHASFCEPNVDKSLVGMMTRLLSTDEPTFHFWLSFHDPMTKRRRRFTTKTPSPLYYASMLGLASAVRSLLDRDPGTANKTTKDSRETPLSVASAEGHLGVVELLLERGANVNHLYPTASDKRGTAVIPLVLASSHGHDKVVDKLITANATVWFGEALKRGIEGYHIKTIERLLKSEHSIPTLGFDIERTFFNGKGSVRGTILHFLVYQNWTGEHPQSSKILQILLDNGAKMILETSNEDGMTPLTFAIVRLFGTREPTVMEKLLYNGANVHAKCKLGRTAVHWLLDGTKFFARESEIIKSLDLLFKYGADVDAVDSEGRTACHMAVWKPNVLERILREHPDTNIRDDCGITPFHFAALADNTHSMIALFSAGAELDPRNEDGLTPLHLLYRAAEKTTSPQCKINWVWWSSYTEWRLESIKLETVVHTVEFLLRKGANVNTVNKDGDTLLHTTAVYQDSHIMLCR</sequence>
<dbReference type="PROSITE" id="PS50088">
    <property type="entry name" value="ANK_REPEAT"/>
    <property type="match status" value="2"/>
</dbReference>
<feature type="repeat" description="ANK" evidence="2">
    <location>
        <begin position="488"/>
        <end position="516"/>
    </location>
</feature>
<dbReference type="InterPro" id="IPR002110">
    <property type="entry name" value="Ankyrin_rpt"/>
</dbReference>
<dbReference type="EMBL" id="JAADJZ010000006">
    <property type="protein sequence ID" value="KAF2874211.1"/>
    <property type="molecule type" value="Genomic_DNA"/>
</dbReference>
<organism evidence="4 5">
    <name type="scientific">Massariosphaeria phaeospora</name>
    <dbReference type="NCBI Taxonomy" id="100035"/>
    <lineage>
        <taxon>Eukaryota</taxon>
        <taxon>Fungi</taxon>
        <taxon>Dikarya</taxon>
        <taxon>Ascomycota</taxon>
        <taxon>Pezizomycotina</taxon>
        <taxon>Dothideomycetes</taxon>
        <taxon>Pleosporomycetidae</taxon>
        <taxon>Pleosporales</taxon>
        <taxon>Pleosporales incertae sedis</taxon>
        <taxon>Massariosphaeria</taxon>
    </lineage>
</organism>
<feature type="domain" description="Nephrocystin 3-like N-terminal" evidence="3">
    <location>
        <begin position="1"/>
        <end position="142"/>
    </location>
</feature>
<dbReference type="SUPFAM" id="SSF48403">
    <property type="entry name" value="Ankyrin repeat"/>
    <property type="match status" value="1"/>
</dbReference>
<dbReference type="Pfam" id="PF12796">
    <property type="entry name" value="Ank_2"/>
    <property type="match status" value="1"/>
</dbReference>
<dbReference type="PANTHER" id="PTHR10039">
    <property type="entry name" value="AMELOGENIN"/>
    <property type="match status" value="1"/>
</dbReference>
<evidence type="ECO:0000259" key="3">
    <source>
        <dbReference type="Pfam" id="PF24883"/>
    </source>
</evidence>
<comment type="caution">
    <text evidence="4">The sequence shown here is derived from an EMBL/GenBank/DDBJ whole genome shotgun (WGS) entry which is preliminary data.</text>
</comment>
<protein>
    <submittedName>
        <fullName evidence="4">Ankyrin repeat-containing domain protein</fullName>
    </submittedName>
</protein>
<reference evidence="4 5" key="1">
    <citation type="submission" date="2020-01" db="EMBL/GenBank/DDBJ databases">
        <authorList>
            <consortium name="DOE Joint Genome Institute"/>
            <person name="Haridas S."/>
            <person name="Albert R."/>
            <person name="Binder M."/>
            <person name="Bloem J."/>
            <person name="Labutti K."/>
            <person name="Salamov A."/>
            <person name="Andreopoulos B."/>
            <person name="Baker S.E."/>
            <person name="Barry K."/>
            <person name="Bills G."/>
            <person name="Bluhm B.H."/>
            <person name="Cannon C."/>
            <person name="Castanera R."/>
            <person name="Culley D.E."/>
            <person name="Daum C."/>
            <person name="Ezra D."/>
            <person name="Gonzalez J.B."/>
            <person name="Henrissat B."/>
            <person name="Kuo A."/>
            <person name="Liang C."/>
            <person name="Lipzen A."/>
            <person name="Lutzoni F."/>
            <person name="Magnuson J."/>
            <person name="Mondo S."/>
            <person name="Nolan M."/>
            <person name="Ohm R."/>
            <person name="Pangilinan J."/>
            <person name="Park H.-J.H."/>
            <person name="Ramirez L."/>
            <person name="Alfaro M."/>
            <person name="Sun H."/>
            <person name="Tritt A."/>
            <person name="Yoshinaga Y."/>
            <person name="Zwiers L.-H.L."/>
            <person name="Turgeon B.G."/>
            <person name="Goodwin S.B."/>
            <person name="Spatafora J.W."/>
            <person name="Crous P.W."/>
            <person name="Grigoriev I.V."/>
        </authorList>
    </citation>
    <scope>NUCLEOTIDE SEQUENCE [LARGE SCALE GENOMIC DNA]</scope>
    <source>
        <strain evidence="4 5">CBS 611.86</strain>
    </source>
</reference>
<keyword evidence="5" id="KW-1185">Reference proteome</keyword>
<evidence type="ECO:0000256" key="1">
    <source>
        <dbReference type="ARBA" id="ARBA00022737"/>
    </source>
</evidence>
<keyword evidence="1" id="KW-0677">Repeat</keyword>
<evidence type="ECO:0000313" key="5">
    <source>
        <dbReference type="Proteomes" id="UP000481861"/>
    </source>
</evidence>
<keyword evidence="2" id="KW-0040">ANK repeat</keyword>